<dbReference type="InterPro" id="IPR041561">
    <property type="entry name" value="PglD_N"/>
</dbReference>
<reference evidence="4" key="1">
    <citation type="journal article" date="2021" name="PeerJ">
        <title>Extensive microbial diversity within the chicken gut microbiome revealed by metagenomics and culture.</title>
        <authorList>
            <person name="Gilroy R."/>
            <person name="Ravi A."/>
            <person name="Getino M."/>
            <person name="Pursley I."/>
            <person name="Horton D.L."/>
            <person name="Alikhan N.F."/>
            <person name="Baker D."/>
            <person name="Gharbi K."/>
            <person name="Hall N."/>
            <person name="Watson M."/>
            <person name="Adriaenssens E.M."/>
            <person name="Foster-Nyarko E."/>
            <person name="Jarju S."/>
            <person name="Secka A."/>
            <person name="Antonio M."/>
            <person name="Oren A."/>
            <person name="Chaudhuri R.R."/>
            <person name="La Ragione R."/>
            <person name="Hildebrand F."/>
            <person name="Pallen M.J."/>
        </authorList>
    </citation>
    <scope>NUCLEOTIDE SEQUENCE</scope>
    <source>
        <strain evidence="4">ChiGjej1B1-14440</strain>
    </source>
</reference>
<dbReference type="Proteomes" id="UP000886724">
    <property type="component" value="Unassembled WGS sequence"/>
</dbReference>
<dbReference type="SUPFAM" id="SSF51161">
    <property type="entry name" value="Trimeric LpxA-like enzymes"/>
    <property type="match status" value="1"/>
</dbReference>
<name>A0A9D1XJF6_9FIRM</name>
<evidence type="ECO:0000259" key="3">
    <source>
        <dbReference type="Pfam" id="PF17836"/>
    </source>
</evidence>
<feature type="active site" description="Proton acceptor" evidence="1">
    <location>
        <position position="134"/>
    </location>
</feature>
<dbReference type="Pfam" id="PF17836">
    <property type="entry name" value="PglD_N"/>
    <property type="match status" value="1"/>
</dbReference>
<organism evidence="4 5">
    <name type="scientific">Candidatus Erysipelatoclostridium merdavium</name>
    <dbReference type="NCBI Taxonomy" id="2838566"/>
    <lineage>
        <taxon>Bacteria</taxon>
        <taxon>Bacillati</taxon>
        <taxon>Bacillota</taxon>
        <taxon>Erysipelotrichia</taxon>
        <taxon>Erysipelotrichales</taxon>
        <taxon>Erysipelotrichales incertae sedis</taxon>
    </lineage>
</organism>
<feature type="domain" description="PglD N-terminal" evidence="3">
    <location>
        <begin position="5"/>
        <end position="80"/>
    </location>
</feature>
<dbReference type="PANTHER" id="PTHR43300:SF7">
    <property type="entry name" value="UDP-N-ACETYLBACILLOSAMINE N-ACETYLTRANSFERASE"/>
    <property type="match status" value="1"/>
</dbReference>
<dbReference type="InterPro" id="IPR050179">
    <property type="entry name" value="Trans_hexapeptide_repeat"/>
</dbReference>
<feature type="binding site" evidence="2">
    <location>
        <position position="164"/>
    </location>
    <ligand>
        <name>acetyl-CoA</name>
        <dbReference type="ChEBI" id="CHEBI:57288"/>
    </ligand>
</feature>
<dbReference type="NCBIfam" id="TIGR03570">
    <property type="entry name" value="NeuD_NnaD"/>
    <property type="match status" value="1"/>
</dbReference>
<comment type="caution">
    <text evidence="4">The sequence shown here is derived from an EMBL/GenBank/DDBJ whole genome shotgun (WGS) entry which is preliminary data.</text>
</comment>
<dbReference type="InterPro" id="IPR011004">
    <property type="entry name" value="Trimer_LpxA-like_sf"/>
</dbReference>
<reference evidence="4" key="2">
    <citation type="submission" date="2021-04" db="EMBL/GenBank/DDBJ databases">
        <authorList>
            <person name="Gilroy R."/>
        </authorList>
    </citation>
    <scope>NUCLEOTIDE SEQUENCE</scope>
    <source>
        <strain evidence="4">ChiGjej1B1-14440</strain>
    </source>
</reference>
<evidence type="ECO:0000256" key="2">
    <source>
        <dbReference type="PIRSR" id="PIRSR620019-2"/>
    </source>
</evidence>
<feature type="binding site" evidence="2">
    <location>
        <position position="68"/>
    </location>
    <ligand>
        <name>substrate</name>
    </ligand>
</feature>
<dbReference type="CDD" id="cd03360">
    <property type="entry name" value="LbH_AT_putative"/>
    <property type="match status" value="1"/>
</dbReference>
<protein>
    <submittedName>
        <fullName evidence="4">Acetyltransferase</fullName>
    </submittedName>
</protein>
<proteinExistence type="predicted"/>
<gene>
    <name evidence="4" type="ORF">H9980_01250</name>
</gene>
<dbReference type="AlphaFoldDB" id="A0A9D1XJF6"/>
<dbReference type="Gene3D" id="2.160.10.10">
    <property type="entry name" value="Hexapeptide repeat proteins"/>
    <property type="match status" value="1"/>
</dbReference>
<sequence>MNKSVIIIGAGGHGKVIADIVLNSGDFVIGFLDDGCNENSSVCGFPVLGGISDYTQYKENCMFVVAIGNSKIREKVVSELTDVNWYTAIHPTAVISKVGTSIGYGTVIMANTVVNPGASIGNHCIINTSSVVEHDNVIEDYVHISVGAKIAGTVRIGKRTWVGIGATVKNNISICNDCMIGAGGVVVKDILMPGTYIGVPVKNGVIDENTNFSK</sequence>
<dbReference type="PANTHER" id="PTHR43300">
    <property type="entry name" value="ACETYLTRANSFERASE"/>
    <property type="match status" value="1"/>
</dbReference>
<evidence type="ECO:0000256" key="1">
    <source>
        <dbReference type="PIRSR" id="PIRSR620019-1"/>
    </source>
</evidence>
<dbReference type="Gene3D" id="3.40.50.20">
    <property type="match status" value="1"/>
</dbReference>
<accession>A0A9D1XJF6</accession>
<feature type="binding site" evidence="2">
    <location>
        <position position="143"/>
    </location>
    <ligand>
        <name>acetyl-CoA</name>
        <dbReference type="ChEBI" id="CHEBI:57288"/>
    </ligand>
</feature>
<dbReference type="EMBL" id="DXET01000033">
    <property type="protein sequence ID" value="HIX80588.1"/>
    <property type="molecule type" value="Genomic_DNA"/>
</dbReference>
<evidence type="ECO:0000313" key="5">
    <source>
        <dbReference type="Proteomes" id="UP000886724"/>
    </source>
</evidence>
<feature type="site" description="Increases basicity of active site His" evidence="1">
    <location>
        <position position="135"/>
    </location>
</feature>
<dbReference type="InterPro" id="IPR020019">
    <property type="entry name" value="AcTrfase_PglD-like"/>
</dbReference>
<evidence type="ECO:0000313" key="4">
    <source>
        <dbReference type="EMBL" id="HIX80588.1"/>
    </source>
</evidence>